<dbReference type="EMBL" id="BPQB01000018">
    <property type="protein sequence ID" value="GJE90694.1"/>
    <property type="molecule type" value="Genomic_DNA"/>
</dbReference>
<accession>A0A9P3GB94</accession>
<name>A0A9P3GB94_9APHY</name>
<feature type="domain" description="Major facilitator superfamily (MFS) profile" evidence="5">
    <location>
        <begin position="273"/>
        <end position="458"/>
    </location>
</feature>
<feature type="transmembrane region" description="Helical" evidence="4">
    <location>
        <begin position="308"/>
        <end position="330"/>
    </location>
</feature>
<dbReference type="PROSITE" id="PS50850">
    <property type="entry name" value="MFS"/>
    <property type="match status" value="1"/>
</dbReference>
<feature type="transmembrane region" description="Helical" evidence="4">
    <location>
        <begin position="398"/>
        <end position="416"/>
    </location>
</feature>
<evidence type="ECO:0000313" key="6">
    <source>
        <dbReference type="EMBL" id="GJE90694.1"/>
    </source>
</evidence>
<keyword evidence="4" id="KW-0812">Transmembrane</keyword>
<dbReference type="Gene3D" id="1.20.1250.20">
    <property type="entry name" value="MFS general substrate transporter like domains"/>
    <property type="match status" value="2"/>
</dbReference>
<comment type="subcellular location">
    <subcellularLocation>
        <location evidence="1">Membrane</location>
        <topology evidence="1">Multi-pass membrane protein</topology>
    </subcellularLocation>
</comment>
<feature type="transmembrane region" description="Helical" evidence="4">
    <location>
        <begin position="428"/>
        <end position="450"/>
    </location>
</feature>
<dbReference type="InterPro" id="IPR036259">
    <property type="entry name" value="MFS_trans_sf"/>
</dbReference>
<evidence type="ECO:0000256" key="2">
    <source>
        <dbReference type="ARBA" id="ARBA00006727"/>
    </source>
</evidence>
<dbReference type="SUPFAM" id="SSF103473">
    <property type="entry name" value="MFS general substrate transporter"/>
    <property type="match status" value="1"/>
</dbReference>
<comment type="caution">
    <text evidence="6">The sequence shown here is derived from an EMBL/GenBank/DDBJ whole genome shotgun (WGS) entry which is preliminary data.</text>
</comment>
<feature type="transmembrane region" description="Helical" evidence="4">
    <location>
        <begin position="230"/>
        <end position="250"/>
    </location>
</feature>
<comment type="similarity">
    <text evidence="2">Belongs to the major facilitator superfamily. Monocarboxylate porter (TC 2.A.1.13) family.</text>
</comment>
<dbReference type="InterPro" id="IPR011701">
    <property type="entry name" value="MFS"/>
</dbReference>
<sequence length="458" mass="49341">MSGLEESLPRPLSVHSDDEKTVRGEPVDDALRRKKDEEDGVNSEEQVETHEEAVASSVDPNSGFPEGGSKAWLIVFGAALGNASTFGYVNAWGIFQTYYQQTLLSHTSPSTIAWIGSIQYALTFMPGLFVGQLFDRGYLKGPLFASSIGLVVSTLLVAQCTTYWQFLLCQGFAVGLFSGLTFGPLVAVVAHWFRRRKGLALGCLAFGSSTGGVIFPIVVHNLIDSVGFKWTMRVVALILLCFLTVTFFTVERRLPPKPDPGPLINVREFRSLTYSVYCLSGFVTFLGLYTMLTYINVSAEFVGIDAGFAVYLVSIGNAGSAAGRVVAGLLADRWGPLNIMIPATLFAGITTYIWPFIHTKASYIVLGIINGIFTGVYASMLTAPLLGMGQTETVGLRVGMFFSILALGALAGPPISGAINDATGYKEVGYYAGSSILCAVICLIVARHLILRRLWGKA</sequence>
<evidence type="ECO:0000259" key="5">
    <source>
        <dbReference type="PROSITE" id="PS50850"/>
    </source>
</evidence>
<evidence type="ECO:0000256" key="3">
    <source>
        <dbReference type="SAM" id="MobiDB-lite"/>
    </source>
</evidence>
<dbReference type="Pfam" id="PF07690">
    <property type="entry name" value="MFS_1"/>
    <property type="match status" value="1"/>
</dbReference>
<gene>
    <name evidence="6" type="ORF">PsYK624_068380</name>
</gene>
<dbReference type="GO" id="GO:0016020">
    <property type="term" value="C:membrane"/>
    <property type="evidence" value="ECO:0007669"/>
    <property type="project" value="UniProtKB-SubCell"/>
</dbReference>
<dbReference type="InterPro" id="IPR020846">
    <property type="entry name" value="MFS_dom"/>
</dbReference>
<dbReference type="AlphaFoldDB" id="A0A9P3GB94"/>
<reference evidence="6 7" key="1">
    <citation type="submission" date="2021-08" db="EMBL/GenBank/DDBJ databases">
        <title>Draft Genome Sequence of Phanerochaete sordida strain YK-624.</title>
        <authorList>
            <person name="Mori T."/>
            <person name="Dohra H."/>
            <person name="Suzuki T."/>
            <person name="Kawagishi H."/>
            <person name="Hirai H."/>
        </authorList>
    </citation>
    <scope>NUCLEOTIDE SEQUENCE [LARGE SCALE GENOMIC DNA]</scope>
    <source>
        <strain evidence="6 7">YK-624</strain>
    </source>
</reference>
<protein>
    <submittedName>
        <fullName evidence="6">MFS general substrate transporter</fullName>
    </submittedName>
</protein>
<feature type="transmembrane region" description="Helical" evidence="4">
    <location>
        <begin position="71"/>
        <end position="91"/>
    </location>
</feature>
<dbReference type="GO" id="GO:0022857">
    <property type="term" value="F:transmembrane transporter activity"/>
    <property type="evidence" value="ECO:0007669"/>
    <property type="project" value="InterPro"/>
</dbReference>
<dbReference type="Proteomes" id="UP000703269">
    <property type="component" value="Unassembled WGS sequence"/>
</dbReference>
<feature type="transmembrane region" description="Helical" evidence="4">
    <location>
        <begin position="271"/>
        <end position="296"/>
    </location>
</feature>
<dbReference type="PANTHER" id="PTHR11360">
    <property type="entry name" value="MONOCARBOXYLATE TRANSPORTER"/>
    <property type="match status" value="1"/>
</dbReference>
<feature type="transmembrane region" description="Helical" evidence="4">
    <location>
        <begin position="143"/>
        <end position="166"/>
    </location>
</feature>
<keyword evidence="4" id="KW-1133">Transmembrane helix</keyword>
<feature type="transmembrane region" description="Helical" evidence="4">
    <location>
        <begin position="172"/>
        <end position="192"/>
    </location>
</feature>
<dbReference type="OrthoDB" id="6509908at2759"/>
<evidence type="ECO:0000256" key="1">
    <source>
        <dbReference type="ARBA" id="ARBA00004141"/>
    </source>
</evidence>
<feature type="compositionally biased region" description="Basic and acidic residues" evidence="3">
    <location>
        <begin position="15"/>
        <end position="37"/>
    </location>
</feature>
<keyword evidence="7" id="KW-1185">Reference proteome</keyword>
<dbReference type="InterPro" id="IPR050327">
    <property type="entry name" value="Proton-linked_MCT"/>
</dbReference>
<feature type="transmembrane region" description="Helical" evidence="4">
    <location>
        <begin position="111"/>
        <end position="131"/>
    </location>
</feature>
<proteinExistence type="inferred from homology"/>
<dbReference type="PANTHER" id="PTHR11360:SF234">
    <property type="entry name" value="MFS-TYPE TRANSPORTER DBAD-RELATED"/>
    <property type="match status" value="1"/>
</dbReference>
<feature type="transmembrane region" description="Helical" evidence="4">
    <location>
        <begin position="199"/>
        <end position="218"/>
    </location>
</feature>
<feature type="region of interest" description="Disordered" evidence="3">
    <location>
        <begin position="1"/>
        <end position="62"/>
    </location>
</feature>
<evidence type="ECO:0000313" key="7">
    <source>
        <dbReference type="Proteomes" id="UP000703269"/>
    </source>
</evidence>
<feature type="transmembrane region" description="Helical" evidence="4">
    <location>
        <begin position="337"/>
        <end position="357"/>
    </location>
</feature>
<organism evidence="6 7">
    <name type="scientific">Phanerochaete sordida</name>
    <dbReference type="NCBI Taxonomy" id="48140"/>
    <lineage>
        <taxon>Eukaryota</taxon>
        <taxon>Fungi</taxon>
        <taxon>Dikarya</taxon>
        <taxon>Basidiomycota</taxon>
        <taxon>Agaricomycotina</taxon>
        <taxon>Agaricomycetes</taxon>
        <taxon>Polyporales</taxon>
        <taxon>Phanerochaetaceae</taxon>
        <taxon>Phanerochaete</taxon>
    </lineage>
</organism>
<dbReference type="CDD" id="cd17352">
    <property type="entry name" value="MFS_MCT_SLC16"/>
    <property type="match status" value="1"/>
</dbReference>
<evidence type="ECO:0000256" key="4">
    <source>
        <dbReference type="SAM" id="Phobius"/>
    </source>
</evidence>
<feature type="transmembrane region" description="Helical" evidence="4">
    <location>
        <begin position="363"/>
        <end position="386"/>
    </location>
</feature>
<keyword evidence="4" id="KW-0472">Membrane</keyword>